<evidence type="ECO:0000313" key="1">
    <source>
        <dbReference type="EMBL" id="TKS53167.1"/>
    </source>
</evidence>
<evidence type="ECO:0008006" key="3">
    <source>
        <dbReference type="Google" id="ProtNLM"/>
    </source>
</evidence>
<reference evidence="1 2" key="1">
    <citation type="submission" date="2019-01" db="EMBL/GenBank/DDBJ databases">
        <authorList>
            <person name="Zhang S."/>
        </authorList>
    </citation>
    <scope>NUCLEOTIDE SEQUENCE [LARGE SCALE GENOMIC DNA]</scope>
    <source>
        <strain evidence="1 2">1626</strain>
    </source>
</reference>
<dbReference type="InterPro" id="IPR046125">
    <property type="entry name" value="DUF6122"/>
</dbReference>
<dbReference type="Proteomes" id="UP000298681">
    <property type="component" value="Unassembled WGS sequence"/>
</dbReference>
<protein>
    <recommendedName>
        <fullName evidence="3">Metal-dependent hydrolase</fullName>
    </recommendedName>
</protein>
<accession>A0A4Z1RES5</accession>
<sequence length="106" mass="11976">MPDLELRPILHLLLHALVPLAVARIVWPAHWRRAAAWMLAGWLIDIDHLLAEPIYAPGRCSIGFHPLHTWPAVGVYIALLVPRRTRWFGTGLLIHIALDAIDCVLM</sequence>
<dbReference type="RefSeq" id="WP_134675286.1">
    <property type="nucleotide sequence ID" value="NZ_SPUH01000002.1"/>
</dbReference>
<dbReference type="Pfam" id="PF19617">
    <property type="entry name" value="DUF6122"/>
    <property type="match status" value="1"/>
</dbReference>
<dbReference type="EMBL" id="SPUH01000002">
    <property type="protein sequence ID" value="TKS53167.1"/>
    <property type="molecule type" value="Genomic_DNA"/>
</dbReference>
<dbReference type="AlphaFoldDB" id="A0A4Z1RES5"/>
<comment type="caution">
    <text evidence="1">The sequence shown here is derived from an EMBL/GenBank/DDBJ whole genome shotgun (WGS) entry which is preliminary data.</text>
</comment>
<evidence type="ECO:0000313" key="2">
    <source>
        <dbReference type="Proteomes" id="UP000298681"/>
    </source>
</evidence>
<organism evidence="1 2">
    <name type="scientific">Luteimonas yindakuii</name>
    <dbReference type="NCBI Taxonomy" id="2565782"/>
    <lineage>
        <taxon>Bacteria</taxon>
        <taxon>Pseudomonadati</taxon>
        <taxon>Pseudomonadota</taxon>
        <taxon>Gammaproteobacteria</taxon>
        <taxon>Lysobacterales</taxon>
        <taxon>Lysobacteraceae</taxon>
        <taxon>Luteimonas</taxon>
    </lineage>
</organism>
<name>A0A4Z1RES5_9GAMM</name>
<gene>
    <name evidence="1" type="ORF">E4582_13370</name>
</gene>
<proteinExistence type="predicted"/>
<keyword evidence="2" id="KW-1185">Reference proteome</keyword>